<dbReference type="Proteomes" id="UP000267606">
    <property type="component" value="Unassembled WGS sequence"/>
</dbReference>
<organism evidence="4">
    <name type="scientific">Onchocerca flexuosa</name>
    <dbReference type="NCBI Taxonomy" id="387005"/>
    <lineage>
        <taxon>Eukaryota</taxon>
        <taxon>Metazoa</taxon>
        <taxon>Ecdysozoa</taxon>
        <taxon>Nematoda</taxon>
        <taxon>Chromadorea</taxon>
        <taxon>Rhabditida</taxon>
        <taxon>Spirurina</taxon>
        <taxon>Spiruromorpha</taxon>
        <taxon>Filarioidea</taxon>
        <taxon>Onchocercidae</taxon>
        <taxon>Onchocerca</taxon>
    </lineage>
</organism>
<dbReference type="AlphaFoldDB" id="A0A183HL76"/>
<evidence type="ECO:0000313" key="4">
    <source>
        <dbReference type="WBParaSite" id="OFLC_0000823701-mRNA-1"/>
    </source>
</evidence>
<evidence type="ECO:0000256" key="1">
    <source>
        <dbReference type="SAM" id="MobiDB-lite"/>
    </source>
</evidence>
<reference evidence="4" key="1">
    <citation type="submission" date="2016-06" db="UniProtKB">
        <authorList>
            <consortium name="WormBaseParasite"/>
        </authorList>
    </citation>
    <scope>IDENTIFICATION</scope>
</reference>
<dbReference type="STRING" id="387005.A0A183HL76"/>
<evidence type="ECO:0000313" key="3">
    <source>
        <dbReference type="Proteomes" id="UP000267606"/>
    </source>
</evidence>
<protein>
    <submittedName>
        <fullName evidence="4">Homeobox protein 2-like</fullName>
    </submittedName>
</protein>
<name>A0A183HL76_9BILA</name>
<proteinExistence type="predicted"/>
<accession>A0A183HL76</accession>
<gene>
    <name evidence="2" type="ORF">OFLC_LOCUS8240</name>
</gene>
<evidence type="ECO:0000313" key="2">
    <source>
        <dbReference type="EMBL" id="VDO54734.1"/>
    </source>
</evidence>
<keyword evidence="3" id="KW-1185">Reference proteome</keyword>
<reference evidence="2 3" key="2">
    <citation type="submission" date="2018-11" db="EMBL/GenBank/DDBJ databases">
        <authorList>
            <consortium name="Pathogen Informatics"/>
        </authorList>
    </citation>
    <scope>NUCLEOTIDE SEQUENCE [LARGE SCALE GENOMIC DNA]</scope>
</reference>
<dbReference type="WBParaSite" id="OFLC_0000823701-mRNA-1">
    <property type="protein sequence ID" value="OFLC_0000823701-mRNA-1"/>
    <property type="gene ID" value="OFLC_0000823701"/>
</dbReference>
<sequence length="166" mass="18804">MTDGRILSLDFNISHQIVLKKTRFGGGSRTVKFSRNDNGSDSMQLLSKGKILFVSIGPGLPNNTRPNGERIIVKQHHEKRKMPFVANQVSPSSQHITTSNRVYPVKKNNNNNNNSMDINRNSGIVPVQKSYYWYKSRLFQKAANRLEKPKPPLKPKSLPLVEALYS</sequence>
<dbReference type="EMBL" id="UZAJ01009158">
    <property type="protein sequence ID" value="VDO54734.1"/>
    <property type="molecule type" value="Genomic_DNA"/>
</dbReference>
<feature type="region of interest" description="Disordered" evidence="1">
    <location>
        <begin position="147"/>
        <end position="166"/>
    </location>
</feature>